<evidence type="ECO:0000256" key="3">
    <source>
        <dbReference type="ARBA" id="ARBA00022801"/>
    </source>
</evidence>
<dbReference type="SUPFAM" id="SSF52540">
    <property type="entry name" value="P-loop containing nucleoside triphosphate hydrolases"/>
    <property type="match status" value="1"/>
</dbReference>
<evidence type="ECO:0000259" key="7">
    <source>
        <dbReference type="PROSITE" id="PS51192"/>
    </source>
</evidence>
<evidence type="ECO:0000256" key="2">
    <source>
        <dbReference type="ARBA" id="ARBA00022741"/>
    </source>
</evidence>
<dbReference type="PROSITE" id="PS51192">
    <property type="entry name" value="HELICASE_ATP_BIND_1"/>
    <property type="match status" value="1"/>
</dbReference>
<dbReference type="GO" id="GO:0005829">
    <property type="term" value="C:cytosol"/>
    <property type="evidence" value="ECO:0007669"/>
    <property type="project" value="TreeGrafter"/>
</dbReference>
<dbReference type="InterPro" id="IPR050079">
    <property type="entry name" value="DEAD_box_RNA_helicase"/>
</dbReference>
<dbReference type="GO" id="GO:0003724">
    <property type="term" value="F:RNA helicase activity"/>
    <property type="evidence" value="ECO:0007669"/>
    <property type="project" value="UniProtKB-EC"/>
</dbReference>
<dbReference type="GO" id="GO:0003676">
    <property type="term" value="F:nucleic acid binding"/>
    <property type="evidence" value="ECO:0007669"/>
    <property type="project" value="InterPro"/>
</dbReference>
<keyword evidence="5" id="KW-0067">ATP-binding</keyword>
<keyword evidence="3" id="KW-0378">Hydrolase</keyword>
<dbReference type="GO" id="GO:0005524">
    <property type="term" value="F:ATP binding"/>
    <property type="evidence" value="ECO:0007669"/>
    <property type="project" value="UniProtKB-KW"/>
</dbReference>
<evidence type="ECO:0000256" key="5">
    <source>
        <dbReference type="ARBA" id="ARBA00022840"/>
    </source>
</evidence>
<dbReference type="GO" id="GO:0016787">
    <property type="term" value="F:hydrolase activity"/>
    <property type="evidence" value="ECO:0007669"/>
    <property type="project" value="UniProtKB-KW"/>
</dbReference>
<evidence type="ECO:0000313" key="10">
    <source>
        <dbReference type="Proteomes" id="UP000694406"/>
    </source>
</evidence>
<sequence>MVGFRALGLDPWLASQAEQLGLSRPTPVQEACIPPALQGRDCMGCAKTGSGKTAAFVLPILQKLSEDPFGIFSLVLTPTSSAPVFERLPQLMDFNSQNSPASQFWELKFTSLKSCQVWRPLRIKKEVCSAPANSFNFNIK</sequence>
<dbReference type="InterPro" id="IPR011545">
    <property type="entry name" value="DEAD/DEAH_box_helicase_dom"/>
</dbReference>
<dbReference type="EC" id="3.6.4.13" evidence="1"/>
<dbReference type="InterPro" id="IPR014014">
    <property type="entry name" value="RNA_helicase_DEAD_Q_motif"/>
</dbReference>
<reference evidence="9" key="2">
    <citation type="submission" date="2025-09" db="UniProtKB">
        <authorList>
            <consortium name="Ensembl"/>
        </authorList>
    </citation>
    <scope>IDENTIFICATION</scope>
</reference>
<reference evidence="9" key="1">
    <citation type="submission" date="2025-08" db="UniProtKB">
        <authorList>
            <consortium name="Ensembl"/>
        </authorList>
    </citation>
    <scope>IDENTIFICATION</scope>
</reference>
<dbReference type="PROSITE" id="PS51195">
    <property type="entry name" value="Q_MOTIF"/>
    <property type="match status" value="1"/>
</dbReference>
<dbReference type="Gene3D" id="3.40.50.300">
    <property type="entry name" value="P-loop containing nucleotide triphosphate hydrolases"/>
    <property type="match status" value="1"/>
</dbReference>
<keyword evidence="2" id="KW-0547">Nucleotide-binding</keyword>
<feature type="domain" description="Helicase ATP-binding" evidence="7">
    <location>
        <begin position="33"/>
        <end position="81"/>
    </location>
</feature>
<dbReference type="Ensembl" id="ENSLLTT00000025442.1">
    <property type="protein sequence ID" value="ENSLLTP00000024549.1"/>
    <property type="gene ID" value="ENSLLTG00000018050.1"/>
</dbReference>
<dbReference type="AlphaFoldDB" id="A0A8C5WZ93"/>
<dbReference type="Proteomes" id="UP000694406">
    <property type="component" value="Unplaced"/>
</dbReference>
<dbReference type="InterPro" id="IPR027417">
    <property type="entry name" value="P-loop_NTPase"/>
</dbReference>
<dbReference type="GeneTree" id="ENSGT00730000111231"/>
<dbReference type="PANTHER" id="PTHR47959:SF25">
    <property type="entry name" value="RNA HELICASE"/>
    <property type="match status" value="1"/>
</dbReference>
<dbReference type="Pfam" id="PF00270">
    <property type="entry name" value="DEAD"/>
    <property type="match status" value="1"/>
</dbReference>
<evidence type="ECO:0000256" key="1">
    <source>
        <dbReference type="ARBA" id="ARBA00012552"/>
    </source>
</evidence>
<keyword evidence="10" id="KW-1185">Reference proteome</keyword>
<evidence type="ECO:0000256" key="4">
    <source>
        <dbReference type="ARBA" id="ARBA00022806"/>
    </source>
</evidence>
<evidence type="ECO:0000256" key="6">
    <source>
        <dbReference type="PROSITE-ProRule" id="PRU00552"/>
    </source>
</evidence>
<feature type="domain" description="DEAD-box RNA helicase Q" evidence="8">
    <location>
        <begin position="2"/>
        <end position="30"/>
    </location>
</feature>
<accession>A0A8C5WZ93</accession>
<dbReference type="InterPro" id="IPR014001">
    <property type="entry name" value="Helicase_ATP-bd"/>
</dbReference>
<evidence type="ECO:0000259" key="8">
    <source>
        <dbReference type="PROSITE" id="PS51195"/>
    </source>
</evidence>
<name>A0A8C5WZ93_LATLA</name>
<proteinExistence type="predicted"/>
<dbReference type="PANTHER" id="PTHR47959">
    <property type="entry name" value="ATP-DEPENDENT RNA HELICASE RHLE-RELATED"/>
    <property type="match status" value="1"/>
</dbReference>
<evidence type="ECO:0000313" key="9">
    <source>
        <dbReference type="Ensembl" id="ENSLLTP00000024549.1"/>
    </source>
</evidence>
<keyword evidence="4" id="KW-0347">Helicase</keyword>
<protein>
    <recommendedName>
        <fullName evidence="1">RNA helicase</fullName>
        <ecNumber evidence="1">3.6.4.13</ecNumber>
    </recommendedName>
</protein>
<organism evidence="9 10">
    <name type="scientific">Laticauda laticaudata</name>
    <name type="common">Blue-ringed sea krait</name>
    <name type="synonym">Blue-lipped sea krait</name>
    <dbReference type="NCBI Taxonomy" id="8630"/>
    <lineage>
        <taxon>Eukaryota</taxon>
        <taxon>Metazoa</taxon>
        <taxon>Chordata</taxon>
        <taxon>Craniata</taxon>
        <taxon>Vertebrata</taxon>
        <taxon>Euteleostomi</taxon>
        <taxon>Lepidosauria</taxon>
        <taxon>Squamata</taxon>
        <taxon>Bifurcata</taxon>
        <taxon>Unidentata</taxon>
        <taxon>Episquamata</taxon>
        <taxon>Toxicofera</taxon>
        <taxon>Serpentes</taxon>
        <taxon>Colubroidea</taxon>
        <taxon>Elapidae</taxon>
        <taxon>Laticaudinae</taxon>
        <taxon>Laticauda</taxon>
    </lineage>
</organism>
<feature type="short sequence motif" description="Q motif" evidence="6">
    <location>
        <begin position="2"/>
        <end position="30"/>
    </location>
</feature>